<evidence type="ECO:0000313" key="4">
    <source>
        <dbReference type="Proteomes" id="UP000541535"/>
    </source>
</evidence>
<feature type="transmembrane region" description="Helical" evidence="1">
    <location>
        <begin position="223"/>
        <end position="242"/>
    </location>
</feature>
<gene>
    <name evidence="3" type="ORF">FHS03_003706</name>
</gene>
<dbReference type="GO" id="GO:0016020">
    <property type="term" value="C:membrane"/>
    <property type="evidence" value="ECO:0007669"/>
    <property type="project" value="TreeGrafter"/>
</dbReference>
<evidence type="ECO:0000313" key="3">
    <source>
        <dbReference type="EMBL" id="MBB3120639.1"/>
    </source>
</evidence>
<dbReference type="InterPro" id="IPR002656">
    <property type="entry name" value="Acyl_transf_3_dom"/>
</dbReference>
<feature type="domain" description="Acyltransferase 3" evidence="2">
    <location>
        <begin position="4"/>
        <end position="333"/>
    </location>
</feature>
<feature type="transmembrane region" description="Helical" evidence="1">
    <location>
        <begin position="130"/>
        <end position="151"/>
    </location>
</feature>
<dbReference type="GO" id="GO:0016747">
    <property type="term" value="F:acyltransferase activity, transferring groups other than amino-acyl groups"/>
    <property type="evidence" value="ECO:0007669"/>
    <property type="project" value="InterPro"/>
</dbReference>
<proteinExistence type="predicted"/>
<evidence type="ECO:0000256" key="1">
    <source>
        <dbReference type="SAM" id="Phobius"/>
    </source>
</evidence>
<dbReference type="AlphaFoldDB" id="A0A7W5BCL2"/>
<dbReference type="PANTHER" id="PTHR23028:SF53">
    <property type="entry name" value="ACYL_TRANSF_3 DOMAIN-CONTAINING PROTEIN"/>
    <property type="match status" value="1"/>
</dbReference>
<feature type="transmembrane region" description="Helical" evidence="1">
    <location>
        <begin position="188"/>
        <end position="211"/>
    </location>
</feature>
<reference evidence="3 4" key="1">
    <citation type="submission" date="2020-08" db="EMBL/GenBank/DDBJ databases">
        <title>Genomic Encyclopedia of Type Strains, Phase III (KMG-III): the genomes of soil and plant-associated and newly described type strains.</title>
        <authorList>
            <person name="Whitman W."/>
        </authorList>
    </citation>
    <scope>NUCLEOTIDE SEQUENCE [LARGE SCALE GENOMIC DNA]</scope>
    <source>
        <strain evidence="3 4">CECT 8897</strain>
    </source>
</reference>
<dbReference type="EMBL" id="JACHXD010000010">
    <property type="protein sequence ID" value="MBB3120639.1"/>
    <property type="molecule type" value="Genomic_DNA"/>
</dbReference>
<accession>A0A7W5BCL2</accession>
<keyword evidence="1" id="KW-0812">Transmembrane</keyword>
<comment type="caution">
    <text evidence="3">The sequence shown here is derived from an EMBL/GenBank/DDBJ whole genome shotgun (WGS) entry which is preliminary data.</text>
</comment>
<dbReference type="GO" id="GO:0009103">
    <property type="term" value="P:lipopolysaccharide biosynthetic process"/>
    <property type="evidence" value="ECO:0007669"/>
    <property type="project" value="TreeGrafter"/>
</dbReference>
<name>A0A7W5BCL2_9BURK</name>
<evidence type="ECO:0000259" key="2">
    <source>
        <dbReference type="Pfam" id="PF01757"/>
    </source>
</evidence>
<feature type="transmembrane region" description="Helical" evidence="1">
    <location>
        <begin position="46"/>
        <end position="63"/>
    </location>
</feature>
<protein>
    <submittedName>
        <fullName evidence="3">Peptidoglycan/LPS O-acetylase OafA/YrhL</fullName>
    </submittedName>
</protein>
<feature type="transmembrane region" description="Helical" evidence="1">
    <location>
        <begin position="280"/>
        <end position="297"/>
    </location>
</feature>
<keyword evidence="1" id="KW-0472">Membrane</keyword>
<keyword evidence="4" id="KW-1185">Reference proteome</keyword>
<organism evidence="3 4">
    <name type="scientific">Pseudoduganella violacea</name>
    <dbReference type="NCBI Taxonomy" id="1715466"/>
    <lineage>
        <taxon>Bacteria</taxon>
        <taxon>Pseudomonadati</taxon>
        <taxon>Pseudomonadota</taxon>
        <taxon>Betaproteobacteria</taxon>
        <taxon>Burkholderiales</taxon>
        <taxon>Oxalobacteraceae</taxon>
        <taxon>Telluria group</taxon>
        <taxon>Pseudoduganella</taxon>
    </lineage>
</organism>
<sequence>MKIDSLQLLRAVAALLVGLNHALFTIKRKAGVDTVDMAQAEALGKLGVELFFMISGYIMVISTRDRSAPGAQPLAFFWRRCIRVVPLYWLATLIYALKLALSGEAPSLAAMFKSLLFIPYENAKGYWHPVYGLGWTLNYEMLFYALFALALTQKLGRGVAGLLLLMGAAVGAGLWLNPAPGSGPEQLLAFWCAPILLCFCAGMALGWWRLALGQRVWRLSFRIQAALALSFILAYCIGIQWWQGAQLFSPLAALGAMFVCGLAAEPSIGAGRVSSLRRGIVLLGGASYSLYLTHSFVLGPAGRAWGLAGWHGGTSAFLALTLVLTVLLALAVYRWLEQPLQAFLLRRLPAPAALAAKPG</sequence>
<dbReference type="RefSeq" id="WP_183442403.1">
    <property type="nucleotide sequence ID" value="NZ_JACHXD010000010.1"/>
</dbReference>
<dbReference type="Proteomes" id="UP000541535">
    <property type="component" value="Unassembled WGS sequence"/>
</dbReference>
<feature type="transmembrane region" description="Helical" evidence="1">
    <location>
        <begin position="158"/>
        <end position="176"/>
    </location>
</feature>
<dbReference type="InterPro" id="IPR050879">
    <property type="entry name" value="Acyltransferase_3"/>
</dbReference>
<feature type="transmembrane region" description="Helical" evidence="1">
    <location>
        <begin position="248"/>
        <end position="268"/>
    </location>
</feature>
<feature type="transmembrane region" description="Helical" evidence="1">
    <location>
        <begin position="317"/>
        <end position="336"/>
    </location>
</feature>
<keyword evidence="1" id="KW-1133">Transmembrane helix</keyword>
<dbReference type="PANTHER" id="PTHR23028">
    <property type="entry name" value="ACETYLTRANSFERASE"/>
    <property type="match status" value="1"/>
</dbReference>
<dbReference type="Pfam" id="PF01757">
    <property type="entry name" value="Acyl_transf_3"/>
    <property type="match status" value="1"/>
</dbReference>
<feature type="transmembrane region" description="Helical" evidence="1">
    <location>
        <begin position="84"/>
        <end position="101"/>
    </location>
</feature>